<evidence type="ECO:0000313" key="2">
    <source>
        <dbReference type="Proteomes" id="UP001476950"/>
    </source>
</evidence>
<sequence length="125" mass="13463">MSYVAPLLRVATHHAISRRAFECRRKPLMRGGNHAKAIVLCRVILGDHEGTIGGAVVPQHVLKVALGLCQDAFDRGSEILLTIVDGSNECDRNAHVKALAVLQTECLTTTHSIPTDLPSGIRGFS</sequence>
<comment type="caution">
    <text evidence="1">The sequence shown here is derived from an EMBL/GenBank/DDBJ whole genome shotgun (WGS) entry which is preliminary data.</text>
</comment>
<gene>
    <name evidence="1" type="ORF">NDI38_25935</name>
</gene>
<evidence type="ECO:0000313" key="1">
    <source>
        <dbReference type="EMBL" id="MEP1061816.1"/>
    </source>
</evidence>
<dbReference type="EMBL" id="JAMPLM010000045">
    <property type="protein sequence ID" value="MEP1061816.1"/>
    <property type="molecule type" value="Genomic_DNA"/>
</dbReference>
<keyword evidence="2" id="KW-1185">Reference proteome</keyword>
<accession>A0ABV0KS26</accession>
<proteinExistence type="predicted"/>
<protein>
    <submittedName>
        <fullName evidence="1">Uncharacterized protein</fullName>
    </submittedName>
</protein>
<organism evidence="1 2">
    <name type="scientific">Stenomitos frigidus AS-A4</name>
    <dbReference type="NCBI Taxonomy" id="2933935"/>
    <lineage>
        <taxon>Bacteria</taxon>
        <taxon>Bacillati</taxon>
        <taxon>Cyanobacteriota</taxon>
        <taxon>Cyanophyceae</taxon>
        <taxon>Leptolyngbyales</taxon>
        <taxon>Leptolyngbyaceae</taxon>
        <taxon>Stenomitos</taxon>
    </lineage>
</organism>
<name>A0ABV0KS26_9CYAN</name>
<reference evidence="1 2" key="1">
    <citation type="submission" date="2022-04" db="EMBL/GenBank/DDBJ databases">
        <title>Positive selection, recombination, and allopatry shape intraspecific diversity of widespread and dominant cyanobacteria.</title>
        <authorList>
            <person name="Wei J."/>
            <person name="Shu W."/>
            <person name="Hu C."/>
        </authorList>
    </citation>
    <scope>NUCLEOTIDE SEQUENCE [LARGE SCALE GENOMIC DNA]</scope>
    <source>
        <strain evidence="1 2">AS-A4</strain>
    </source>
</reference>
<dbReference type="Proteomes" id="UP001476950">
    <property type="component" value="Unassembled WGS sequence"/>
</dbReference>